<accession>A0A9N9FQ09</accession>
<name>A0A9N9FQ09_FUNMO</name>
<evidence type="ECO:0000313" key="2">
    <source>
        <dbReference type="Proteomes" id="UP000789375"/>
    </source>
</evidence>
<protein>
    <submittedName>
        <fullName evidence="1">4031_t:CDS:1</fullName>
    </submittedName>
</protein>
<dbReference type="Proteomes" id="UP000789375">
    <property type="component" value="Unassembled WGS sequence"/>
</dbReference>
<evidence type="ECO:0000313" key="1">
    <source>
        <dbReference type="EMBL" id="CAG8549526.1"/>
    </source>
</evidence>
<proteinExistence type="predicted"/>
<organism evidence="1 2">
    <name type="scientific">Funneliformis mosseae</name>
    <name type="common">Endomycorrhizal fungus</name>
    <name type="synonym">Glomus mosseae</name>
    <dbReference type="NCBI Taxonomy" id="27381"/>
    <lineage>
        <taxon>Eukaryota</taxon>
        <taxon>Fungi</taxon>
        <taxon>Fungi incertae sedis</taxon>
        <taxon>Mucoromycota</taxon>
        <taxon>Glomeromycotina</taxon>
        <taxon>Glomeromycetes</taxon>
        <taxon>Glomerales</taxon>
        <taxon>Glomeraceae</taxon>
        <taxon>Funneliformis</taxon>
    </lineage>
</organism>
<dbReference type="EMBL" id="CAJVPP010001331">
    <property type="protein sequence ID" value="CAG8549526.1"/>
    <property type="molecule type" value="Genomic_DNA"/>
</dbReference>
<sequence>MNNIQRELSYISKDLTESELRESVNITSVSSIIGLEDKDEIANISNDNLGLRFFSSTELDIGNIVDLKININDINEKKESDTISIQIQPPDLADLIYDPSDILNRFLEYERH</sequence>
<comment type="caution">
    <text evidence="1">The sequence shown here is derived from an EMBL/GenBank/DDBJ whole genome shotgun (WGS) entry which is preliminary data.</text>
</comment>
<keyword evidence="2" id="KW-1185">Reference proteome</keyword>
<reference evidence="1" key="1">
    <citation type="submission" date="2021-06" db="EMBL/GenBank/DDBJ databases">
        <authorList>
            <person name="Kallberg Y."/>
            <person name="Tangrot J."/>
            <person name="Rosling A."/>
        </authorList>
    </citation>
    <scope>NUCLEOTIDE SEQUENCE</scope>
    <source>
        <strain evidence="1">87-6 pot B 2015</strain>
    </source>
</reference>
<dbReference type="AlphaFoldDB" id="A0A9N9FQ09"/>
<gene>
    <name evidence="1" type="ORF">FMOSSE_LOCUS6395</name>
</gene>